<name>A0ABN9T8R1_9DINO</name>
<accession>A0ABN9T8R1</accession>
<evidence type="ECO:0000313" key="3">
    <source>
        <dbReference type="Proteomes" id="UP001189429"/>
    </source>
</evidence>
<dbReference type="Proteomes" id="UP001189429">
    <property type="component" value="Unassembled WGS sequence"/>
</dbReference>
<organism evidence="2 3">
    <name type="scientific">Prorocentrum cordatum</name>
    <dbReference type="NCBI Taxonomy" id="2364126"/>
    <lineage>
        <taxon>Eukaryota</taxon>
        <taxon>Sar</taxon>
        <taxon>Alveolata</taxon>
        <taxon>Dinophyceae</taxon>
        <taxon>Prorocentrales</taxon>
        <taxon>Prorocentraceae</taxon>
        <taxon>Prorocentrum</taxon>
    </lineage>
</organism>
<gene>
    <name evidence="2" type="ORF">PCOR1329_LOCUS36688</name>
</gene>
<comment type="caution">
    <text evidence="2">The sequence shown here is derived from an EMBL/GenBank/DDBJ whole genome shotgun (WGS) entry which is preliminary data.</text>
</comment>
<evidence type="ECO:0000256" key="1">
    <source>
        <dbReference type="SAM" id="MobiDB-lite"/>
    </source>
</evidence>
<evidence type="ECO:0000313" key="2">
    <source>
        <dbReference type="EMBL" id="CAK0841514.1"/>
    </source>
</evidence>
<feature type="region of interest" description="Disordered" evidence="1">
    <location>
        <begin position="25"/>
        <end position="53"/>
    </location>
</feature>
<protein>
    <submittedName>
        <fullName evidence="2">Uncharacterized protein</fullName>
    </submittedName>
</protein>
<proteinExistence type="predicted"/>
<keyword evidence="3" id="KW-1185">Reference proteome</keyword>
<reference evidence="2" key="1">
    <citation type="submission" date="2023-10" db="EMBL/GenBank/DDBJ databases">
        <authorList>
            <person name="Chen Y."/>
            <person name="Shah S."/>
            <person name="Dougan E. K."/>
            <person name="Thang M."/>
            <person name="Chan C."/>
        </authorList>
    </citation>
    <scope>NUCLEOTIDE SEQUENCE [LARGE SCALE GENOMIC DNA]</scope>
</reference>
<dbReference type="EMBL" id="CAUYUJ010014460">
    <property type="protein sequence ID" value="CAK0841514.1"/>
    <property type="molecule type" value="Genomic_DNA"/>
</dbReference>
<sequence>MHILADWAGAAGLWAQCTGAPGTRRQLDETPGSTYDEIQQAPPIGAETPTVTQEETARLTAEQRKRNEDRKAQTKADQRALGIQTLYDSRLPQGRSWERLADELQDSAAALLQDPAFATALYCALGLRPHLHEPGDAPRDLFKHRRKMVSHDGYLYDRELRLGLSNYACVAAWACLLQAAGAARLRAPPRPCSAPLLFDPAGAPIARPWVDGAPVIMLLLARAPRPALALCGSARHIGDILEAALGICVPCNKARLPVRDGFGKSRNFVEPDFRRLHGRIEATDHAPDVFCDACGRGPLDPRKGNGGAWVDHHLLKTKPGRPRRGAQGPALASAAIPAQRADNDRADPTTVCSEAKKILTVVAGWRRIRRLGYHIPPELDRRMSRAAEAKVRPSTKQAAKETAKEKKARVEVGHAGVRWLATADQLNREYRVSDNAVSVGRGVVKNTHQQAKTFLGQLSKGQKQFSHIGRRLFVLTSPLF</sequence>